<proteinExistence type="predicted"/>
<gene>
    <name evidence="2" type="ORF">METZ01_LOCUS174224</name>
</gene>
<evidence type="ECO:0000313" key="2">
    <source>
        <dbReference type="EMBL" id="SVB21370.1"/>
    </source>
</evidence>
<name>A0A382C5R2_9ZZZZ</name>
<evidence type="ECO:0000256" key="1">
    <source>
        <dbReference type="SAM" id="MobiDB-lite"/>
    </source>
</evidence>
<reference evidence="2" key="1">
    <citation type="submission" date="2018-05" db="EMBL/GenBank/DDBJ databases">
        <authorList>
            <person name="Lanie J.A."/>
            <person name="Ng W.-L."/>
            <person name="Kazmierczak K.M."/>
            <person name="Andrzejewski T.M."/>
            <person name="Davidsen T.M."/>
            <person name="Wayne K.J."/>
            <person name="Tettelin H."/>
            <person name="Glass J.I."/>
            <person name="Rusch D."/>
            <person name="Podicherti R."/>
            <person name="Tsui H.-C.T."/>
            <person name="Winkler M.E."/>
        </authorList>
    </citation>
    <scope>NUCLEOTIDE SEQUENCE</scope>
</reference>
<feature type="region of interest" description="Disordered" evidence="1">
    <location>
        <begin position="36"/>
        <end position="77"/>
    </location>
</feature>
<protein>
    <submittedName>
        <fullName evidence="2">Uncharacterized protein</fullName>
    </submittedName>
</protein>
<organism evidence="2">
    <name type="scientific">marine metagenome</name>
    <dbReference type="NCBI Taxonomy" id="408172"/>
    <lineage>
        <taxon>unclassified sequences</taxon>
        <taxon>metagenomes</taxon>
        <taxon>ecological metagenomes</taxon>
    </lineage>
</organism>
<accession>A0A382C5R2</accession>
<sequence>MLRVFCKSRPAYGLLNYGTIGRREATYMMTLVETTTGPIEGREKDGTFFSPASPTRQRQRNRGGFGERKHTSRGRKF</sequence>
<dbReference type="EMBL" id="UINC01032918">
    <property type="protein sequence ID" value="SVB21370.1"/>
    <property type="molecule type" value="Genomic_DNA"/>
</dbReference>
<dbReference type="AlphaFoldDB" id="A0A382C5R2"/>